<accession>A0A5J4TIE4</accession>
<organism evidence="1 2">
    <name type="scientific">Streblomastix strix</name>
    <dbReference type="NCBI Taxonomy" id="222440"/>
    <lineage>
        <taxon>Eukaryota</taxon>
        <taxon>Metamonada</taxon>
        <taxon>Preaxostyla</taxon>
        <taxon>Oxymonadida</taxon>
        <taxon>Streblomastigidae</taxon>
        <taxon>Streblomastix</taxon>
    </lineage>
</organism>
<proteinExistence type="predicted"/>
<dbReference type="AlphaFoldDB" id="A0A5J4TIE4"/>
<evidence type="ECO:0000313" key="1">
    <source>
        <dbReference type="EMBL" id="KAA6357919.1"/>
    </source>
</evidence>
<dbReference type="Proteomes" id="UP000324800">
    <property type="component" value="Unassembled WGS sequence"/>
</dbReference>
<protein>
    <submittedName>
        <fullName evidence="1">Uncharacterized protein</fullName>
    </submittedName>
</protein>
<feature type="non-terminal residue" evidence="1">
    <location>
        <position position="196"/>
    </location>
</feature>
<gene>
    <name evidence="1" type="ORF">EZS28_046554</name>
</gene>
<comment type="caution">
    <text evidence="1">The sequence shown here is derived from an EMBL/GenBank/DDBJ whole genome shotgun (WGS) entry which is preliminary data.</text>
</comment>
<evidence type="ECO:0000313" key="2">
    <source>
        <dbReference type="Proteomes" id="UP000324800"/>
    </source>
</evidence>
<dbReference type="EMBL" id="SNRW01030653">
    <property type="protein sequence ID" value="KAA6357919.1"/>
    <property type="molecule type" value="Genomic_DNA"/>
</dbReference>
<name>A0A5J4TIE4_9EUKA</name>
<reference evidence="1 2" key="1">
    <citation type="submission" date="2019-03" db="EMBL/GenBank/DDBJ databases">
        <title>Single cell metagenomics reveals metabolic interactions within the superorganism composed of flagellate Streblomastix strix and complex community of Bacteroidetes bacteria on its surface.</title>
        <authorList>
            <person name="Treitli S.C."/>
            <person name="Kolisko M."/>
            <person name="Husnik F."/>
            <person name="Keeling P."/>
            <person name="Hampl V."/>
        </authorList>
    </citation>
    <scope>NUCLEOTIDE SEQUENCE [LARGE SCALE GENOMIC DNA]</scope>
    <source>
        <strain evidence="1">ST1C</strain>
    </source>
</reference>
<sequence length="196" mass="22338">MPVVKIKYLVGTQEIDYNGNGIIGDSIVVDNKTITYYRDNDEGFKDKIGFKVEVSSLNNLYPTVFNNDNSSYQWYVTKNPEFANNPDKESECIVVEHPDIGNHTAHDPDYGKHDHFEPYIDLLPDEQNEAKNNGGYITFYYYCKVTPKQLDSNWPSADQLSIKSKVVMIKIKAARELQAPIIPPESALQQALMKLQ</sequence>